<evidence type="ECO:0000256" key="1">
    <source>
        <dbReference type="ARBA" id="ARBA00004141"/>
    </source>
</evidence>
<comment type="subcellular location">
    <subcellularLocation>
        <location evidence="1">Membrane</location>
        <topology evidence="1">Multi-pass membrane protein</topology>
    </subcellularLocation>
</comment>
<evidence type="ECO:0000256" key="2">
    <source>
        <dbReference type="ARBA" id="ARBA00022692"/>
    </source>
</evidence>
<keyword evidence="3 6" id="KW-1133">Transmembrane helix</keyword>
<reference evidence="8 9" key="1">
    <citation type="submission" date="2016-07" db="EMBL/GenBank/DDBJ databases">
        <title>Pervasive Adenine N6-methylation of Active Genes in Fungi.</title>
        <authorList>
            <consortium name="DOE Joint Genome Institute"/>
            <person name="Mondo S.J."/>
            <person name="Dannebaum R.O."/>
            <person name="Kuo R.C."/>
            <person name="Labutti K."/>
            <person name="Haridas S."/>
            <person name="Kuo A."/>
            <person name="Salamov A."/>
            <person name="Ahrendt S.R."/>
            <person name="Lipzen A."/>
            <person name="Sullivan W."/>
            <person name="Andreopoulos W.B."/>
            <person name="Clum A."/>
            <person name="Lindquist E."/>
            <person name="Daum C."/>
            <person name="Ramamoorthy G.K."/>
            <person name="Gryganskyi A."/>
            <person name="Culley D."/>
            <person name="Magnuson J.K."/>
            <person name="James T.Y."/>
            <person name="O'Malley M.A."/>
            <person name="Stajich J.E."/>
            <person name="Spatafora J.W."/>
            <person name="Visel A."/>
            <person name="Grigoriev I.V."/>
        </authorList>
    </citation>
    <scope>NUCLEOTIDE SEQUENCE [LARGE SCALE GENOMIC DNA]</scope>
    <source>
        <strain evidence="8 9">CBS 115471</strain>
    </source>
</reference>
<proteinExistence type="inferred from homology"/>
<evidence type="ECO:0000256" key="6">
    <source>
        <dbReference type="SAM" id="Phobius"/>
    </source>
</evidence>
<accession>A0A1Y2A8Z0</accession>
<name>A0A1Y2A8Z0_9PLEO</name>
<dbReference type="EMBL" id="MCFA01000004">
    <property type="protein sequence ID" value="ORY18968.1"/>
    <property type="molecule type" value="Genomic_DNA"/>
</dbReference>
<dbReference type="Proteomes" id="UP000193144">
    <property type="component" value="Unassembled WGS sequence"/>
</dbReference>
<dbReference type="OrthoDB" id="3934549at2759"/>
<keyword evidence="4 6" id="KW-0472">Membrane</keyword>
<evidence type="ECO:0000256" key="4">
    <source>
        <dbReference type="ARBA" id="ARBA00023136"/>
    </source>
</evidence>
<evidence type="ECO:0000313" key="8">
    <source>
        <dbReference type="EMBL" id="ORY18968.1"/>
    </source>
</evidence>
<dbReference type="AlphaFoldDB" id="A0A1Y2A8Z0"/>
<gene>
    <name evidence="8" type="ORF">BCR34DRAFT_609953</name>
</gene>
<dbReference type="InterPro" id="IPR049326">
    <property type="entry name" value="Rhodopsin_dom_fungi"/>
</dbReference>
<feature type="transmembrane region" description="Helical" evidence="6">
    <location>
        <begin position="217"/>
        <end position="236"/>
    </location>
</feature>
<feature type="domain" description="Rhodopsin" evidence="7">
    <location>
        <begin position="38"/>
        <end position="280"/>
    </location>
</feature>
<evidence type="ECO:0000313" key="9">
    <source>
        <dbReference type="Proteomes" id="UP000193144"/>
    </source>
</evidence>
<feature type="transmembrane region" description="Helical" evidence="6">
    <location>
        <begin position="133"/>
        <end position="155"/>
    </location>
</feature>
<dbReference type="InterPro" id="IPR052337">
    <property type="entry name" value="SAT4-like"/>
</dbReference>
<sequence length="364" mass="40292">MNPIFLARRGAPGGSDIGPALLTISWTGLTLSIIVVALRFYVRFSIVRRLRWDDWTVLLAVILGILNASTIQLAVNQGLGRHANTIKDSLQIMNAIKWDYISQPTCIMVPTFGRISLALLLLTFAGTSRLRRWLLWSIIAGQFVINCLTFIFILAQCRPIELLWDKSINGECWPLAFQEYFGYFQGSFNTSTDFILAICPAFVIWNLNMKLAEKISLIGLMGLGIFAMAASIVKTIKLKSVGSSNDYTYTTADTILWNTIEQYLAIIGASIATLKPLLRRITKSGYTSQNLTTSIGSYRMRSLRSKRVSQGHALAANHGAVLTDDGSSQTNILGPEHVRDADIWKTTTVKISVDNMEEATSGKS</sequence>
<evidence type="ECO:0000256" key="3">
    <source>
        <dbReference type="ARBA" id="ARBA00022989"/>
    </source>
</evidence>
<dbReference type="GO" id="GO:0016020">
    <property type="term" value="C:membrane"/>
    <property type="evidence" value="ECO:0007669"/>
    <property type="project" value="UniProtKB-SubCell"/>
</dbReference>
<dbReference type="STRING" id="1231657.A0A1Y2A8Z0"/>
<evidence type="ECO:0000256" key="5">
    <source>
        <dbReference type="ARBA" id="ARBA00038359"/>
    </source>
</evidence>
<feature type="transmembrane region" description="Helical" evidence="6">
    <location>
        <begin position="54"/>
        <end position="75"/>
    </location>
</feature>
<dbReference type="Pfam" id="PF20684">
    <property type="entry name" value="Fung_rhodopsin"/>
    <property type="match status" value="1"/>
</dbReference>
<comment type="similarity">
    <text evidence="5">Belongs to the SAT4 family.</text>
</comment>
<organism evidence="8 9">
    <name type="scientific">Clohesyomyces aquaticus</name>
    <dbReference type="NCBI Taxonomy" id="1231657"/>
    <lineage>
        <taxon>Eukaryota</taxon>
        <taxon>Fungi</taxon>
        <taxon>Dikarya</taxon>
        <taxon>Ascomycota</taxon>
        <taxon>Pezizomycotina</taxon>
        <taxon>Dothideomycetes</taxon>
        <taxon>Pleosporomycetidae</taxon>
        <taxon>Pleosporales</taxon>
        <taxon>Lindgomycetaceae</taxon>
        <taxon>Clohesyomyces</taxon>
    </lineage>
</organism>
<feature type="transmembrane region" description="Helical" evidence="6">
    <location>
        <begin position="107"/>
        <end position="126"/>
    </location>
</feature>
<evidence type="ECO:0000259" key="7">
    <source>
        <dbReference type="Pfam" id="PF20684"/>
    </source>
</evidence>
<keyword evidence="2 6" id="KW-0812">Transmembrane</keyword>
<dbReference type="PANTHER" id="PTHR33048:SF146">
    <property type="entry name" value="INTEGRAL MEMBRANE PROTEIN"/>
    <property type="match status" value="1"/>
</dbReference>
<protein>
    <recommendedName>
        <fullName evidence="7">Rhodopsin domain-containing protein</fullName>
    </recommendedName>
</protein>
<keyword evidence="9" id="KW-1185">Reference proteome</keyword>
<feature type="transmembrane region" description="Helical" evidence="6">
    <location>
        <begin position="183"/>
        <end position="205"/>
    </location>
</feature>
<comment type="caution">
    <text evidence="8">The sequence shown here is derived from an EMBL/GenBank/DDBJ whole genome shotgun (WGS) entry which is preliminary data.</text>
</comment>
<dbReference type="PANTHER" id="PTHR33048">
    <property type="entry name" value="PTH11-LIKE INTEGRAL MEMBRANE PROTEIN (AFU_ORTHOLOGUE AFUA_5G11245)"/>
    <property type="match status" value="1"/>
</dbReference>
<feature type="transmembrane region" description="Helical" evidence="6">
    <location>
        <begin position="20"/>
        <end position="42"/>
    </location>
</feature>